<dbReference type="PROSITE" id="PS50893">
    <property type="entry name" value="ABC_TRANSPORTER_2"/>
    <property type="match status" value="1"/>
</dbReference>
<sequence>MTSGRGGGAAPAPAGVDILHPALELDDLRVANAEGQALLHGVSLQLARGEVLGLVGESGCGKSITGATAMGMLPPGLALRGGNVRIAGESLTAFNETAPANGMRGRHIALIPQDATASLNPTRTIGWHLVDGLRRHRGLDAREAGRASRQLLSEVGLTPPERWARAYPHQLSGGMNQRVAIARALTGNPDILIADEPTTALDVTMQAQVLELLTNLVQSAGLALLFITHDLGVVAQIADRVAVMYCGRIVETAAVAAFFHRPRHPYSEGLLASIPSLDRRQDVAPLPGTVPSPGALPDGCAFHPRCSRPLPVCLGNRPHLNTAGGGLVACHAAMELASA</sequence>
<dbReference type="InterPro" id="IPR003593">
    <property type="entry name" value="AAA+_ATPase"/>
</dbReference>
<gene>
    <name evidence="9" type="ORF">CLV41_11767</name>
</gene>
<keyword evidence="5" id="KW-0547">Nucleotide-binding</keyword>
<dbReference type="SUPFAM" id="SSF52540">
    <property type="entry name" value="P-loop containing nucleoside triphosphate hydrolases"/>
    <property type="match status" value="1"/>
</dbReference>
<dbReference type="InterPro" id="IPR013563">
    <property type="entry name" value="Oligopep_ABC_C"/>
</dbReference>
<evidence type="ECO:0000256" key="2">
    <source>
        <dbReference type="ARBA" id="ARBA00005417"/>
    </source>
</evidence>
<dbReference type="GO" id="GO:0005524">
    <property type="term" value="F:ATP binding"/>
    <property type="evidence" value="ECO:0007669"/>
    <property type="project" value="UniProtKB-KW"/>
</dbReference>
<dbReference type="GO" id="GO:0055085">
    <property type="term" value="P:transmembrane transport"/>
    <property type="evidence" value="ECO:0007669"/>
    <property type="project" value="UniProtKB-ARBA"/>
</dbReference>
<evidence type="ECO:0000256" key="5">
    <source>
        <dbReference type="ARBA" id="ARBA00022741"/>
    </source>
</evidence>
<evidence type="ECO:0000256" key="7">
    <source>
        <dbReference type="ARBA" id="ARBA00023136"/>
    </source>
</evidence>
<dbReference type="InterPro" id="IPR027417">
    <property type="entry name" value="P-loop_NTPase"/>
</dbReference>
<organism evidence="9 10">
    <name type="scientific">Roseibium marinum</name>
    <dbReference type="NCBI Taxonomy" id="281252"/>
    <lineage>
        <taxon>Bacteria</taxon>
        <taxon>Pseudomonadati</taxon>
        <taxon>Pseudomonadota</taxon>
        <taxon>Alphaproteobacteria</taxon>
        <taxon>Hyphomicrobiales</taxon>
        <taxon>Stappiaceae</taxon>
        <taxon>Roseibium</taxon>
    </lineage>
</organism>
<dbReference type="GO" id="GO:0015833">
    <property type="term" value="P:peptide transport"/>
    <property type="evidence" value="ECO:0007669"/>
    <property type="project" value="InterPro"/>
</dbReference>
<evidence type="ECO:0000256" key="6">
    <source>
        <dbReference type="ARBA" id="ARBA00022840"/>
    </source>
</evidence>
<accession>A0A2S3UKP6</accession>
<dbReference type="PANTHER" id="PTHR43297:SF2">
    <property type="entry name" value="DIPEPTIDE TRANSPORT ATP-BINDING PROTEIN DPPD"/>
    <property type="match status" value="1"/>
</dbReference>
<evidence type="ECO:0000256" key="1">
    <source>
        <dbReference type="ARBA" id="ARBA00004417"/>
    </source>
</evidence>
<dbReference type="GO" id="GO:0005886">
    <property type="term" value="C:plasma membrane"/>
    <property type="evidence" value="ECO:0007669"/>
    <property type="project" value="UniProtKB-SubCell"/>
</dbReference>
<name>A0A2S3UKP6_9HYPH</name>
<comment type="subcellular location">
    <subcellularLocation>
        <location evidence="1">Cell inner membrane</location>
        <topology evidence="1">Peripheral membrane protein</topology>
    </subcellularLocation>
</comment>
<dbReference type="EMBL" id="PPCN01000017">
    <property type="protein sequence ID" value="POF28133.1"/>
    <property type="molecule type" value="Genomic_DNA"/>
</dbReference>
<keyword evidence="3" id="KW-0813">Transport</keyword>
<dbReference type="Gene3D" id="3.40.50.300">
    <property type="entry name" value="P-loop containing nucleotide triphosphate hydrolases"/>
    <property type="match status" value="1"/>
</dbReference>
<evidence type="ECO:0000313" key="10">
    <source>
        <dbReference type="Proteomes" id="UP000236959"/>
    </source>
</evidence>
<dbReference type="Proteomes" id="UP000236959">
    <property type="component" value="Unassembled WGS sequence"/>
</dbReference>
<dbReference type="FunFam" id="3.40.50.300:FF:000016">
    <property type="entry name" value="Oligopeptide ABC transporter ATP-binding component"/>
    <property type="match status" value="1"/>
</dbReference>
<protein>
    <submittedName>
        <fullName evidence="9">Peptide/nickel transport system ATP-binding protein</fullName>
    </submittedName>
</protein>
<dbReference type="CDD" id="cd03257">
    <property type="entry name" value="ABC_NikE_OppD_transporters"/>
    <property type="match status" value="1"/>
</dbReference>
<dbReference type="PANTHER" id="PTHR43297">
    <property type="entry name" value="OLIGOPEPTIDE TRANSPORT ATP-BINDING PROTEIN APPD"/>
    <property type="match status" value="1"/>
</dbReference>
<comment type="caution">
    <text evidence="9">The sequence shown here is derived from an EMBL/GenBank/DDBJ whole genome shotgun (WGS) entry which is preliminary data.</text>
</comment>
<evidence type="ECO:0000256" key="3">
    <source>
        <dbReference type="ARBA" id="ARBA00022448"/>
    </source>
</evidence>
<dbReference type="GO" id="GO:0016887">
    <property type="term" value="F:ATP hydrolysis activity"/>
    <property type="evidence" value="ECO:0007669"/>
    <property type="project" value="InterPro"/>
</dbReference>
<keyword evidence="6 9" id="KW-0067">ATP-binding</keyword>
<dbReference type="AlphaFoldDB" id="A0A2S3UKP6"/>
<evidence type="ECO:0000313" key="9">
    <source>
        <dbReference type="EMBL" id="POF28133.1"/>
    </source>
</evidence>
<keyword evidence="7" id="KW-0472">Membrane</keyword>
<dbReference type="Pfam" id="PF00005">
    <property type="entry name" value="ABC_tran"/>
    <property type="match status" value="1"/>
</dbReference>
<evidence type="ECO:0000259" key="8">
    <source>
        <dbReference type="PROSITE" id="PS50893"/>
    </source>
</evidence>
<proteinExistence type="inferred from homology"/>
<dbReference type="SMART" id="SM00382">
    <property type="entry name" value="AAA"/>
    <property type="match status" value="1"/>
</dbReference>
<dbReference type="NCBIfam" id="TIGR01727">
    <property type="entry name" value="oligo_HPY"/>
    <property type="match status" value="1"/>
</dbReference>
<reference evidence="9 10" key="1">
    <citation type="submission" date="2018-01" db="EMBL/GenBank/DDBJ databases">
        <title>Genomic Encyclopedia of Archaeal and Bacterial Type Strains, Phase II (KMG-II): from individual species to whole genera.</title>
        <authorList>
            <person name="Goeker M."/>
        </authorList>
    </citation>
    <scope>NUCLEOTIDE SEQUENCE [LARGE SCALE GENOMIC DNA]</scope>
    <source>
        <strain evidence="9 10">DSM 17023</strain>
    </source>
</reference>
<comment type="similarity">
    <text evidence="2">Belongs to the ABC transporter superfamily.</text>
</comment>
<dbReference type="InterPro" id="IPR050388">
    <property type="entry name" value="ABC_Ni/Peptide_Import"/>
</dbReference>
<dbReference type="OrthoDB" id="9802264at2"/>
<keyword evidence="10" id="KW-1185">Reference proteome</keyword>
<feature type="domain" description="ABC transporter" evidence="8">
    <location>
        <begin position="23"/>
        <end position="271"/>
    </location>
</feature>
<keyword evidence="4" id="KW-1003">Cell membrane</keyword>
<evidence type="ECO:0000256" key="4">
    <source>
        <dbReference type="ARBA" id="ARBA00022475"/>
    </source>
</evidence>
<dbReference type="Pfam" id="PF08352">
    <property type="entry name" value="oligo_HPY"/>
    <property type="match status" value="1"/>
</dbReference>
<dbReference type="InterPro" id="IPR003439">
    <property type="entry name" value="ABC_transporter-like_ATP-bd"/>
</dbReference>